<reference evidence="3" key="1">
    <citation type="journal article" date="2014" name="Science">
        <title>Ancient hybridizations among the ancestral genomes of bread wheat.</title>
        <authorList>
            <consortium name="International Wheat Genome Sequencing Consortium,"/>
            <person name="Marcussen T."/>
            <person name="Sandve S.R."/>
            <person name="Heier L."/>
            <person name="Spannagl M."/>
            <person name="Pfeifer M."/>
            <person name="Jakobsen K.S."/>
            <person name="Wulff B.B."/>
            <person name="Steuernagel B."/>
            <person name="Mayer K.F."/>
            <person name="Olsen O.A."/>
        </authorList>
    </citation>
    <scope>NUCLEOTIDE SEQUENCE [LARGE SCALE GENOMIC DNA]</scope>
    <source>
        <strain evidence="3">cv. AL8/78</strain>
    </source>
</reference>
<evidence type="ECO:0000256" key="1">
    <source>
        <dbReference type="SAM" id="Phobius"/>
    </source>
</evidence>
<proteinExistence type="predicted"/>
<feature type="transmembrane region" description="Helical" evidence="1">
    <location>
        <begin position="125"/>
        <end position="142"/>
    </location>
</feature>
<accession>A0A453D1X8</accession>
<keyword evidence="1" id="KW-0472">Membrane</keyword>
<evidence type="ECO:0000313" key="2">
    <source>
        <dbReference type="EnsemblPlants" id="AET2Gv21058400.5"/>
    </source>
</evidence>
<reference evidence="2" key="4">
    <citation type="submission" date="2019-03" db="UniProtKB">
        <authorList>
            <consortium name="EnsemblPlants"/>
        </authorList>
    </citation>
    <scope>IDENTIFICATION</scope>
</reference>
<dbReference type="InterPro" id="IPR036249">
    <property type="entry name" value="Thioredoxin-like_sf"/>
</dbReference>
<protein>
    <submittedName>
        <fullName evidence="2">Uncharacterized protein</fullName>
    </submittedName>
</protein>
<reference evidence="3" key="2">
    <citation type="journal article" date="2017" name="Nat. Plants">
        <title>The Aegilops tauschii genome reveals multiple impacts of transposons.</title>
        <authorList>
            <person name="Zhao G."/>
            <person name="Zou C."/>
            <person name="Li K."/>
            <person name="Wang K."/>
            <person name="Li T."/>
            <person name="Gao L."/>
            <person name="Zhang X."/>
            <person name="Wang H."/>
            <person name="Yang Z."/>
            <person name="Liu X."/>
            <person name="Jiang W."/>
            <person name="Mao L."/>
            <person name="Kong X."/>
            <person name="Jiao Y."/>
            <person name="Jia J."/>
        </authorList>
    </citation>
    <scope>NUCLEOTIDE SEQUENCE [LARGE SCALE GENOMIC DNA]</scope>
    <source>
        <strain evidence="3">cv. AL8/78</strain>
    </source>
</reference>
<dbReference type="EnsemblPlants" id="AET2Gv21058400.5">
    <property type="protein sequence ID" value="AET2Gv21058400.5"/>
    <property type="gene ID" value="AET2Gv21058400"/>
</dbReference>
<keyword evidence="1" id="KW-1133">Transmembrane helix</keyword>
<organism evidence="2 3">
    <name type="scientific">Aegilops tauschii subsp. strangulata</name>
    <name type="common">Goatgrass</name>
    <dbReference type="NCBI Taxonomy" id="200361"/>
    <lineage>
        <taxon>Eukaryota</taxon>
        <taxon>Viridiplantae</taxon>
        <taxon>Streptophyta</taxon>
        <taxon>Embryophyta</taxon>
        <taxon>Tracheophyta</taxon>
        <taxon>Spermatophyta</taxon>
        <taxon>Magnoliopsida</taxon>
        <taxon>Liliopsida</taxon>
        <taxon>Poales</taxon>
        <taxon>Poaceae</taxon>
        <taxon>BOP clade</taxon>
        <taxon>Pooideae</taxon>
        <taxon>Triticodae</taxon>
        <taxon>Triticeae</taxon>
        <taxon>Triticinae</taxon>
        <taxon>Aegilops</taxon>
    </lineage>
</organism>
<evidence type="ECO:0000313" key="3">
    <source>
        <dbReference type="Proteomes" id="UP000015105"/>
    </source>
</evidence>
<reference evidence="2" key="3">
    <citation type="journal article" date="2017" name="Nature">
        <title>Genome sequence of the progenitor of the wheat D genome Aegilops tauschii.</title>
        <authorList>
            <person name="Luo M.C."/>
            <person name="Gu Y.Q."/>
            <person name="Puiu D."/>
            <person name="Wang H."/>
            <person name="Twardziok S.O."/>
            <person name="Deal K.R."/>
            <person name="Huo N."/>
            <person name="Zhu T."/>
            <person name="Wang L."/>
            <person name="Wang Y."/>
            <person name="McGuire P.E."/>
            <person name="Liu S."/>
            <person name="Long H."/>
            <person name="Ramasamy R.K."/>
            <person name="Rodriguez J.C."/>
            <person name="Van S.L."/>
            <person name="Yuan L."/>
            <person name="Wang Z."/>
            <person name="Xia Z."/>
            <person name="Xiao L."/>
            <person name="Anderson O.D."/>
            <person name="Ouyang S."/>
            <person name="Liang Y."/>
            <person name="Zimin A.V."/>
            <person name="Pertea G."/>
            <person name="Qi P."/>
            <person name="Bennetzen J.L."/>
            <person name="Dai X."/>
            <person name="Dawson M.W."/>
            <person name="Muller H.G."/>
            <person name="Kugler K."/>
            <person name="Rivarola-Duarte L."/>
            <person name="Spannagl M."/>
            <person name="Mayer K.F.X."/>
            <person name="Lu F.H."/>
            <person name="Bevan M.W."/>
            <person name="Leroy P."/>
            <person name="Li P."/>
            <person name="You F.M."/>
            <person name="Sun Q."/>
            <person name="Liu Z."/>
            <person name="Lyons E."/>
            <person name="Wicker T."/>
            <person name="Salzberg S.L."/>
            <person name="Devos K.M."/>
            <person name="Dvorak J."/>
        </authorList>
    </citation>
    <scope>NUCLEOTIDE SEQUENCE [LARGE SCALE GENOMIC DNA]</scope>
    <source>
        <strain evidence="2">cv. AL8/78</strain>
    </source>
</reference>
<dbReference type="STRING" id="200361.A0A453D1X8"/>
<keyword evidence="1" id="KW-0812">Transmembrane</keyword>
<name>A0A453D1X8_AEGTS</name>
<sequence>MGMDGHTRGELASLVHVPSSSSAACLSFTDAEKKIVLLIDEKMHGMGLMITYCVLDSECRFFMSTSRVTLVTLSLHVVQVAAHFGASWCVTSLSMNYKFEELAQTHPDMLFLFVDVDDVPVTSHSFIPLIILASWLIIVYMLQNIPSFFHNKI</sequence>
<dbReference type="Gramene" id="AET2Gv21058400.5">
    <property type="protein sequence ID" value="AET2Gv21058400.5"/>
    <property type="gene ID" value="AET2Gv21058400"/>
</dbReference>
<dbReference type="AlphaFoldDB" id="A0A453D1X8"/>
<dbReference type="Gene3D" id="3.40.30.10">
    <property type="entry name" value="Glutaredoxin"/>
    <property type="match status" value="1"/>
</dbReference>
<keyword evidence="3" id="KW-1185">Reference proteome</keyword>
<feature type="transmembrane region" description="Helical" evidence="1">
    <location>
        <begin position="70"/>
        <end position="93"/>
    </location>
</feature>
<dbReference type="SUPFAM" id="SSF52833">
    <property type="entry name" value="Thioredoxin-like"/>
    <property type="match status" value="1"/>
</dbReference>
<reference evidence="2" key="5">
    <citation type="journal article" date="2021" name="G3 (Bethesda)">
        <title>Aegilops tauschii genome assembly Aet v5.0 features greater sequence contiguity and improved annotation.</title>
        <authorList>
            <person name="Wang L."/>
            <person name="Zhu T."/>
            <person name="Rodriguez J.C."/>
            <person name="Deal K.R."/>
            <person name="Dubcovsky J."/>
            <person name="McGuire P.E."/>
            <person name="Lux T."/>
            <person name="Spannagl M."/>
            <person name="Mayer K.F.X."/>
            <person name="Baldrich P."/>
            <person name="Meyers B.C."/>
            <person name="Huo N."/>
            <person name="Gu Y.Q."/>
            <person name="Zhou H."/>
            <person name="Devos K.M."/>
            <person name="Bennetzen J.L."/>
            <person name="Unver T."/>
            <person name="Budak H."/>
            <person name="Gulick P.J."/>
            <person name="Galiba G."/>
            <person name="Kalapos B."/>
            <person name="Nelson D.R."/>
            <person name="Li P."/>
            <person name="You F.M."/>
            <person name="Luo M.C."/>
            <person name="Dvorak J."/>
        </authorList>
    </citation>
    <scope>NUCLEOTIDE SEQUENCE [LARGE SCALE GENOMIC DNA]</scope>
    <source>
        <strain evidence="2">cv. AL8/78</strain>
    </source>
</reference>
<dbReference type="Proteomes" id="UP000015105">
    <property type="component" value="Chromosome 2D"/>
</dbReference>
<dbReference type="CDD" id="cd02947">
    <property type="entry name" value="TRX_family"/>
    <property type="match status" value="1"/>
</dbReference>